<name>A0A316TEC0_9ACTN</name>
<dbReference type="Pfam" id="PF00271">
    <property type="entry name" value="Helicase_C"/>
    <property type="match status" value="1"/>
</dbReference>
<dbReference type="OrthoDB" id="9760715at2"/>
<evidence type="ECO:0000313" key="5">
    <source>
        <dbReference type="Proteomes" id="UP000245507"/>
    </source>
</evidence>
<dbReference type="InterPro" id="IPR038718">
    <property type="entry name" value="SNF2-like_sf"/>
</dbReference>
<reference evidence="4 5" key="1">
    <citation type="submission" date="2018-05" db="EMBL/GenBank/DDBJ databases">
        <title>Nocardioides silvaticus genome.</title>
        <authorList>
            <person name="Li C."/>
            <person name="Wang G."/>
        </authorList>
    </citation>
    <scope>NUCLEOTIDE SEQUENCE [LARGE SCALE GENOMIC DNA]</scope>
    <source>
        <strain evidence="4 5">CCTCC AB 2018079</strain>
    </source>
</reference>
<keyword evidence="5" id="KW-1185">Reference proteome</keyword>
<dbReference type="Pfam" id="PF00176">
    <property type="entry name" value="SNF2-rel_dom"/>
    <property type="match status" value="1"/>
</dbReference>
<dbReference type="InterPro" id="IPR049730">
    <property type="entry name" value="SNF2/RAD54-like_C"/>
</dbReference>
<dbReference type="Gene3D" id="3.40.50.300">
    <property type="entry name" value="P-loop containing nucleotide triphosphate hydrolases"/>
    <property type="match status" value="1"/>
</dbReference>
<organism evidence="4 5">
    <name type="scientific">Nocardioides silvaticus</name>
    <dbReference type="NCBI Taxonomy" id="2201891"/>
    <lineage>
        <taxon>Bacteria</taxon>
        <taxon>Bacillati</taxon>
        <taxon>Actinomycetota</taxon>
        <taxon>Actinomycetes</taxon>
        <taxon>Propionibacteriales</taxon>
        <taxon>Nocardioidaceae</taxon>
        <taxon>Nocardioides</taxon>
    </lineage>
</organism>
<keyword evidence="4" id="KW-0547">Nucleotide-binding</keyword>
<dbReference type="InterPro" id="IPR001650">
    <property type="entry name" value="Helicase_C-like"/>
</dbReference>
<keyword evidence="4" id="KW-0347">Helicase</keyword>
<dbReference type="AlphaFoldDB" id="A0A316TEC0"/>
<accession>A0A316TEC0</accession>
<feature type="domain" description="Helicase ATP-binding" evidence="2">
    <location>
        <begin position="463"/>
        <end position="624"/>
    </location>
</feature>
<dbReference type="SUPFAM" id="SSF52540">
    <property type="entry name" value="P-loop containing nucleoside triphosphate hydrolases"/>
    <property type="match status" value="2"/>
</dbReference>
<dbReference type="RefSeq" id="WP_109696289.1">
    <property type="nucleotide sequence ID" value="NZ_QGDD01000009.1"/>
</dbReference>
<dbReference type="SMART" id="SM00487">
    <property type="entry name" value="DEXDc"/>
    <property type="match status" value="1"/>
</dbReference>
<dbReference type="EMBL" id="QGDD01000009">
    <property type="protein sequence ID" value="PWN01429.1"/>
    <property type="molecule type" value="Genomic_DNA"/>
</dbReference>
<keyword evidence="1" id="KW-0378">Hydrolase</keyword>
<dbReference type="PANTHER" id="PTHR10799">
    <property type="entry name" value="SNF2/RAD54 HELICASE FAMILY"/>
    <property type="match status" value="1"/>
</dbReference>
<evidence type="ECO:0000259" key="2">
    <source>
        <dbReference type="PROSITE" id="PS51192"/>
    </source>
</evidence>
<dbReference type="GO" id="GO:0005524">
    <property type="term" value="F:ATP binding"/>
    <property type="evidence" value="ECO:0007669"/>
    <property type="project" value="InterPro"/>
</dbReference>
<dbReference type="CDD" id="cd18793">
    <property type="entry name" value="SF2_C_SNF"/>
    <property type="match status" value="1"/>
</dbReference>
<dbReference type="GO" id="GO:0016787">
    <property type="term" value="F:hydrolase activity"/>
    <property type="evidence" value="ECO:0007669"/>
    <property type="project" value="UniProtKB-KW"/>
</dbReference>
<dbReference type="Gene3D" id="3.40.50.10810">
    <property type="entry name" value="Tandem AAA-ATPase domain"/>
    <property type="match status" value="1"/>
</dbReference>
<dbReference type="InterPro" id="IPR027417">
    <property type="entry name" value="P-loop_NTPase"/>
</dbReference>
<dbReference type="SMART" id="SM00490">
    <property type="entry name" value="HELICc"/>
    <property type="match status" value="1"/>
</dbReference>
<dbReference type="PROSITE" id="PS51192">
    <property type="entry name" value="HELICASE_ATP_BIND_1"/>
    <property type="match status" value="1"/>
</dbReference>
<gene>
    <name evidence="4" type="ORF">DJ010_17890</name>
</gene>
<evidence type="ECO:0000256" key="1">
    <source>
        <dbReference type="ARBA" id="ARBA00022801"/>
    </source>
</evidence>
<dbReference type="CDD" id="cd17919">
    <property type="entry name" value="DEXHc_Snf"/>
    <property type="match status" value="1"/>
</dbReference>
<evidence type="ECO:0000259" key="3">
    <source>
        <dbReference type="PROSITE" id="PS51194"/>
    </source>
</evidence>
<dbReference type="GO" id="GO:0004386">
    <property type="term" value="F:helicase activity"/>
    <property type="evidence" value="ECO:0007669"/>
    <property type="project" value="UniProtKB-KW"/>
</dbReference>
<feature type="domain" description="Helicase C-terminal" evidence="3">
    <location>
        <begin position="705"/>
        <end position="864"/>
    </location>
</feature>
<protein>
    <submittedName>
        <fullName evidence="4">Helicase SNF2</fullName>
    </submittedName>
</protein>
<dbReference type="InterPro" id="IPR014001">
    <property type="entry name" value="Helicase_ATP-bd"/>
</dbReference>
<dbReference type="PROSITE" id="PS51194">
    <property type="entry name" value="HELICASE_CTER"/>
    <property type="match status" value="1"/>
</dbReference>
<proteinExistence type="predicted"/>
<comment type="caution">
    <text evidence="4">The sequence shown here is derived from an EMBL/GenBank/DDBJ whole genome shotgun (WGS) entry which is preliminary data.</text>
</comment>
<dbReference type="InterPro" id="IPR000330">
    <property type="entry name" value="SNF2_N"/>
</dbReference>
<sequence>MPRGPGKLDKQARREARDAARVVAVWAEEAARVRGWTDAVHEDVRRRLADLDARSVSVPHRGAPTWRVAVLSRAEADGLVHALVARANLPRTGAEESAALTDLTTRAPAALAGARVLSPVRWAFNTPGRRARAVPHATYLVELAAWGARTRVASTLERLAAPTGELDPTGLSAADLLDPRLGLAALVGGRPATLDGAWFGELPRAVADLRAAAAEEAPARAALDEAVAGYRAPAVRAALSAMPLDALADVTTALLQLAPLRRAGITTVQAVLDRRAELTSLPGIGNVFRDNLVGAARTLARVTADEQPVRLPGTPDPAAGAVVAALARWDGVRRTQGAGADLAIADDLAPLAAVVDDTTELLLVRPERELPASGLADAIATVVRRADLVAVTTGRGPVADPWADFTARPADYYALLGEAGYLTEDQRAGHGDLPAGLVEAVREQALRTEALTVALRGYQSFGARFALVQRKVVLGDEMGLGKTIEALAVLAHLWATGATHFLVVCPPGVLVNWLREVAARSTLTAHRVHGEEWREAAAAWVADGGIAVTTYDTTWMESEAWAEGPRIACVVVDEAQYVKNPEAQRSQRVARLVAAVDHAILLTGTPMQNHVGEFRTLVAYLQPGLLAGLDDVAPRAFRRAVAPAYLRRSQEDVLTELPELVEVEEWLPLGPRDLDAYRAAVAAGNLMQMRRVAMLHGAESPKVGRLVEIVEEAEDNGRRVIVYSFFRDVLGSLPELLPGPVFGPLDGSVPAAARQSLIDDFSAAEGGAVLLAQVTTGGVGLNIQAASVVVLCEPQLNPALEAQAVARAHRMGQLHSVQVHRLLSEDAVDERITELLSHKRQLFEEYAATSVTADASPEATDAEIARQVVAVEQERLLYQPPAAPAPDDA</sequence>
<evidence type="ECO:0000313" key="4">
    <source>
        <dbReference type="EMBL" id="PWN01429.1"/>
    </source>
</evidence>
<dbReference type="Proteomes" id="UP000245507">
    <property type="component" value="Unassembled WGS sequence"/>
</dbReference>
<keyword evidence="4" id="KW-0067">ATP-binding</keyword>